<sequence length="413" mass="45533">MGQVRYPVTFETSISDPDTYAGARVARMILGFLGAAVIPTVEDMYAHAVAYNDPGEGDFWAIDPGALERTIVDYDPRGGDHWVIYQNTVAASADNQIQYTLDTYKVPAACLLYSGGHWVCVNGYTFDDATMARTAFIINDPAYVGGGADLQVAPAAWDAAYLPVNGGTKWNGKIVEVGDPDPAKAEVPWATRKIVRPGRTIIPPEEAADLAIEGALSFAKENRRLRKAVDAGRVGTPQLVARLDRRGSYYYLVPVTVSVDREEQPLATIMIDGRFGDVLTVSAADEPYPLWKIDRDEVVDIVTRKPIPLFESATSATMRLMDAIAPAGREVRSSELSKLLRTALTSHATPRDRLILRPDDIEISETWVWHPGQGASPFHPYYQVRSAWQDVYVNTHTGDLHTSLYTKSLWLGY</sequence>
<dbReference type="Proteomes" id="UP000638648">
    <property type="component" value="Unassembled WGS sequence"/>
</dbReference>
<dbReference type="RefSeq" id="WP_192748353.1">
    <property type="nucleotide sequence ID" value="NZ_BAABJL010000219.1"/>
</dbReference>
<reference evidence="1" key="1">
    <citation type="submission" date="2020-10" db="EMBL/GenBank/DDBJ databases">
        <title>Sequencing the genomes of 1000 actinobacteria strains.</title>
        <authorList>
            <person name="Klenk H.-P."/>
        </authorList>
    </citation>
    <scope>NUCLEOTIDE SEQUENCE</scope>
    <source>
        <strain evidence="1">DSM 45354</strain>
    </source>
</reference>
<name>A0A927MMT9_9ACTN</name>
<gene>
    <name evidence="1" type="ORF">HEB94_000424</name>
</gene>
<accession>A0A927MMT9</accession>
<keyword evidence="2" id="KW-1185">Reference proteome</keyword>
<evidence type="ECO:0000313" key="1">
    <source>
        <dbReference type="EMBL" id="MBE1603576.1"/>
    </source>
</evidence>
<dbReference type="AlphaFoldDB" id="A0A927MMT9"/>
<organism evidence="1 2">
    <name type="scientific">Actinopolymorpha pittospori</name>
    <dbReference type="NCBI Taxonomy" id="648752"/>
    <lineage>
        <taxon>Bacteria</taxon>
        <taxon>Bacillati</taxon>
        <taxon>Actinomycetota</taxon>
        <taxon>Actinomycetes</taxon>
        <taxon>Propionibacteriales</taxon>
        <taxon>Actinopolymorphaceae</taxon>
        <taxon>Actinopolymorpha</taxon>
    </lineage>
</organism>
<evidence type="ECO:0000313" key="2">
    <source>
        <dbReference type="Proteomes" id="UP000638648"/>
    </source>
</evidence>
<proteinExistence type="predicted"/>
<protein>
    <submittedName>
        <fullName evidence="1">Uncharacterized protein</fullName>
    </submittedName>
</protein>
<dbReference type="EMBL" id="JADBEM010000001">
    <property type="protein sequence ID" value="MBE1603576.1"/>
    <property type="molecule type" value="Genomic_DNA"/>
</dbReference>
<comment type="caution">
    <text evidence="1">The sequence shown here is derived from an EMBL/GenBank/DDBJ whole genome shotgun (WGS) entry which is preliminary data.</text>
</comment>